<dbReference type="Proteomes" id="UP000231232">
    <property type="component" value="Unassembled WGS sequence"/>
</dbReference>
<accession>A0A2G9LJ35</accession>
<protein>
    <recommendedName>
        <fullName evidence="12">DNA-directed RNA polymerase subunit F</fullName>
    </recommendedName>
</protein>
<evidence type="ECO:0000313" key="11">
    <source>
        <dbReference type="Proteomes" id="UP000229789"/>
    </source>
</evidence>
<dbReference type="Proteomes" id="UP000229789">
    <property type="component" value="Unassembled WGS sequence"/>
</dbReference>
<evidence type="ECO:0000313" key="9">
    <source>
        <dbReference type="Proteomes" id="UP000228874"/>
    </source>
</evidence>
<accession>A0A2H9M2T6</accession>
<evidence type="ECO:0000313" key="3">
    <source>
        <dbReference type="EMBL" id="PIV46550.1"/>
    </source>
</evidence>
<dbReference type="Proteomes" id="UP000228874">
    <property type="component" value="Unassembled WGS sequence"/>
</dbReference>
<accession>A0A2H9N281</accession>
<evidence type="ECO:0000313" key="10">
    <source>
        <dbReference type="Proteomes" id="UP000228888"/>
    </source>
</evidence>
<proteinExistence type="predicted"/>
<dbReference type="GO" id="GO:0000166">
    <property type="term" value="F:nucleotide binding"/>
    <property type="evidence" value="ECO:0007669"/>
    <property type="project" value="InterPro"/>
</dbReference>
<dbReference type="EMBL" id="PCUF01000017">
    <property type="protein sequence ID" value="PIN66568.1"/>
    <property type="molecule type" value="Genomic_DNA"/>
</dbReference>
<dbReference type="EMBL" id="PFUW01000018">
    <property type="protein sequence ID" value="PJB04102.1"/>
    <property type="molecule type" value="Genomic_DNA"/>
</dbReference>
<dbReference type="Proteomes" id="UP000228888">
    <property type="component" value="Unassembled WGS sequence"/>
</dbReference>
<sequence>MGDILEIKNITVAEAKEIINTQLKDKKDLSLAEGKIKDFFNKTTTPSVEKVRVQAKELDSLGLPFELVVQLLDMQPQDTDDLRLAFSKQLVDYDSSMQTKILKVFRA</sequence>
<dbReference type="Proteomes" id="UP000231449">
    <property type="component" value="Unassembled WGS sequence"/>
</dbReference>
<dbReference type="EMBL" id="PEUT01000049">
    <property type="protein sequence ID" value="PIV13610.1"/>
    <property type="molecule type" value="Genomic_DNA"/>
</dbReference>
<dbReference type="Proteomes" id="UP000230477">
    <property type="component" value="Unassembled WGS sequence"/>
</dbReference>
<dbReference type="Gene3D" id="1.10.150.80">
    <property type="entry name" value="HRDC domain"/>
    <property type="match status" value="1"/>
</dbReference>
<gene>
    <name evidence="8" type="ORF">CO072_02095</name>
    <name evidence="7" type="ORF">CO124_01175</name>
    <name evidence="3" type="ORF">COS22_00695</name>
    <name evidence="2" type="ORF">COS45_01995</name>
    <name evidence="4" type="ORF">COW47_02315</name>
    <name evidence="1" type="ORF">COW69_01555</name>
    <name evidence="6" type="ORF">COY63_02010</name>
    <name evidence="5" type="ORF">COZ66_01895</name>
</gene>
<evidence type="ECO:0000313" key="8">
    <source>
        <dbReference type="EMBL" id="PJC01178.1"/>
    </source>
</evidence>
<evidence type="ECO:0000313" key="1">
    <source>
        <dbReference type="EMBL" id="PIN66568.1"/>
    </source>
</evidence>
<dbReference type="EMBL" id="PFMG01000049">
    <property type="protein sequence ID" value="PIY99728.1"/>
    <property type="molecule type" value="Genomic_DNA"/>
</dbReference>
<dbReference type="AlphaFoldDB" id="A0A2G9LJ35"/>
<dbReference type="EMBL" id="PETW01000011">
    <property type="protein sequence ID" value="PIV46550.1"/>
    <property type="molecule type" value="Genomic_DNA"/>
</dbReference>
<evidence type="ECO:0008006" key="12">
    <source>
        <dbReference type="Google" id="ProtNLM"/>
    </source>
</evidence>
<name>A0A2G9LJ35_HUBC1</name>
<dbReference type="EMBL" id="PFFF01000046">
    <property type="protein sequence ID" value="PIV89548.1"/>
    <property type="molecule type" value="Genomic_DNA"/>
</dbReference>
<dbReference type="EMBL" id="PFSX01000054">
    <property type="protein sequence ID" value="PJC01178.1"/>
    <property type="molecule type" value="Genomic_DNA"/>
</dbReference>
<accession>A0A2H9P880</accession>
<dbReference type="EMBL" id="PFIH01000047">
    <property type="protein sequence ID" value="PIX27996.1"/>
    <property type="molecule type" value="Genomic_DNA"/>
</dbReference>
<dbReference type="InterPro" id="IPR044876">
    <property type="entry name" value="HRDC_dom_sf"/>
</dbReference>
<evidence type="ECO:0000313" key="2">
    <source>
        <dbReference type="EMBL" id="PIV13610.1"/>
    </source>
</evidence>
<accession>A0A2H9M7R7</accession>
<evidence type="ECO:0000313" key="6">
    <source>
        <dbReference type="EMBL" id="PIY99728.1"/>
    </source>
</evidence>
<dbReference type="Proteomes" id="UP000228989">
    <property type="component" value="Unassembled WGS sequence"/>
</dbReference>
<evidence type="ECO:0000313" key="4">
    <source>
        <dbReference type="EMBL" id="PIV89548.1"/>
    </source>
</evidence>
<dbReference type="Proteomes" id="UP000230713">
    <property type="component" value="Unassembled WGS sequence"/>
</dbReference>
<accession>A0A2H9QSC1</accession>
<dbReference type="SUPFAM" id="SSF47819">
    <property type="entry name" value="HRDC-like"/>
    <property type="match status" value="1"/>
</dbReference>
<evidence type="ECO:0000313" key="5">
    <source>
        <dbReference type="EMBL" id="PIX27996.1"/>
    </source>
</evidence>
<accession>A0A2H9MM28</accession>
<reference evidence="1 11" key="2">
    <citation type="submission" date="2017-09" db="EMBL/GenBank/DDBJ databases">
        <title>Depth-based differentiation of microbial function through sediment-hosted aquifers and enrichment of novel symbionts in the deep terrestrial subsurface.</title>
        <authorList>
            <person name="Probst A.J."/>
            <person name="Ladd B."/>
            <person name="Jarett J.K."/>
            <person name="Geller-Mcgrath D.E."/>
            <person name="Sieber C.M."/>
            <person name="Emerson J.B."/>
            <person name="Anantharaman K."/>
            <person name="Thomas B.C."/>
            <person name="Malmstrom R."/>
            <person name="Stieglmeier M."/>
            <person name="Klingl A."/>
            <person name="Woyke T."/>
            <person name="Ryan C.M."/>
            <person name="Banfield J.F."/>
        </authorList>
    </citation>
    <scope>NUCLEOTIDE SEQUENCE [LARGE SCALE GENOMIC DNA]</scope>
    <source>
        <strain evidence="3">CG02_land_8_20_14_3_00_31_209</strain>
        <strain evidence="2">CG03_land_8_20_14_0_80_31_114</strain>
        <strain evidence="4">CG17_big_fil_post_rev_8_21_14_2_50_31_73</strain>
        <strain evidence="1">CG18_big_fil_WC_8_21_14_2_50_31_19</strain>
        <strain evidence="6">CG_4_10_14_0_8_um_filter_31_133</strain>
        <strain evidence="5">CG_4_8_14_3_um_filter</strain>
        <strain evidence="8">CG_4_9_14_0_8_um_filter_31_21</strain>
        <strain evidence="7">CG_4_9_14_3_um_filter_31_125</strain>
    </source>
</reference>
<comment type="caution">
    <text evidence="1">The sequence shown here is derived from an EMBL/GenBank/DDBJ whole genome shotgun (WGS) entry which is preliminary data.</text>
</comment>
<organism evidence="1 11">
    <name type="scientific">Huberarchaeum crystalense</name>
    <dbReference type="NCBI Taxonomy" id="2014257"/>
    <lineage>
        <taxon>Archaea</taxon>
        <taxon>Candidatus Huberarchaeota</taxon>
        <taxon>Candidatus Huberarchaeia</taxon>
        <taxon>Candidatus Huberarchaeales</taxon>
        <taxon>Candidatus Huberarchaeaceae</taxon>
        <taxon>Candidatus Huberarchaeum</taxon>
    </lineage>
</organism>
<reference evidence="9 10" key="1">
    <citation type="submission" date="2017-09" db="EMBL/GenBank/DDBJ databases">
        <title>Depth-based differentiation of microbial function through sediment-hosted aquifers and enrichment of novel symbionts in the deep terrestrial subsurface.</title>
        <authorList>
            <person name="Probst A.J."/>
            <person name="Ladd B."/>
            <person name="Jarett J.K."/>
            <person name="Geller-Mcgrath D.E."/>
            <person name="Sieber C.M.K."/>
            <person name="Emerson J.B."/>
            <person name="Anantharaman K."/>
            <person name="Thomas B.C."/>
            <person name="Malmstrom R."/>
            <person name="Stieglmeier M."/>
            <person name="Klingl A."/>
            <person name="Woyke T."/>
            <person name="Ryan C.M."/>
            <person name="Banfield J.F."/>
        </authorList>
    </citation>
    <scope>NUCLEOTIDE SEQUENCE [LARGE SCALE GENOMIC DNA]</scope>
</reference>
<evidence type="ECO:0000313" key="7">
    <source>
        <dbReference type="EMBL" id="PJB04102.1"/>
    </source>
</evidence>
<dbReference type="InterPro" id="IPR010997">
    <property type="entry name" value="HRDC-like_sf"/>
</dbReference>
<accession>A0A2H9RCM5</accession>